<dbReference type="RefSeq" id="WP_171298481.1">
    <property type="nucleotide sequence ID" value="NZ_CP087098.1"/>
</dbReference>
<keyword evidence="1" id="KW-1133">Transmembrane helix</keyword>
<keyword evidence="1" id="KW-0472">Membrane</keyword>
<gene>
    <name evidence="2" type="ORF">HLQ16_18200</name>
</gene>
<comment type="caution">
    <text evidence="2">The sequence shown here is derived from an EMBL/GenBank/DDBJ whole genome shotgun (WGS) entry which is preliminary data.</text>
</comment>
<proteinExistence type="predicted"/>
<dbReference type="Proteomes" id="UP000531659">
    <property type="component" value="Unassembled WGS sequence"/>
</dbReference>
<evidence type="ECO:0000313" key="3">
    <source>
        <dbReference type="Proteomes" id="UP000531659"/>
    </source>
</evidence>
<dbReference type="AlphaFoldDB" id="A0A7Y3SZ44"/>
<reference evidence="2 3" key="1">
    <citation type="submission" date="2020-05" db="EMBL/GenBank/DDBJ databases">
        <title>Complete genome of Clostridium estertheticum subspecies estertheticum, isolated from Vacuum packed lamb meat from New Zealand imported to Switzerland.</title>
        <authorList>
            <person name="Wambui J."/>
            <person name="Stevens M.J.A."/>
            <person name="Stephan R."/>
        </authorList>
    </citation>
    <scope>NUCLEOTIDE SEQUENCE [LARGE SCALE GENOMIC DNA]</scope>
    <source>
        <strain evidence="2 3">CEST001</strain>
    </source>
</reference>
<accession>A0A7Y3SZ44</accession>
<evidence type="ECO:0000256" key="1">
    <source>
        <dbReference type="SAM" id="Phobius"/>
    </source>
</evidence>
<dbReference type="EMBL" id="JABEYB010000016">
    <property type="protein sequence ID" value="NNU77867.1"/>
    <property type="molecule type" value="Genomic_DNA"/>
</dbReference>
<name>A0A7Y3SZ44_9CLOT</name>
<organism evidence="2 3">
    <name type="scientific">Clostridium estertheticum</name>
    <dbReference type="NCBI Taxonomy" id="238834"/>
    <lineage>
        <taxon>Bacteria</taxon>
        <taxon>Bacillati</taxon>
        <taxon>Bacillota</taxon>
        <taxon>Clostridia</taxon>
        <taxon>Eubacteriales</taxon>
        <taxon>Clostridiaceae</taxon>
        <taxon>Clostridium</taxon>
    </lineage>
</organism>
<keyword evidence="1" id="KW-0812">Transmembrane</keyword>
<evidence type="ECO:0000313" key="2">
    <source>
        <dbReference type="EMBL" id="NNU77867.1"/>
    </source>
</evidence>
<protein>
    <submittedName>
        <fullName evidence="2">Uncharacterized protein</fullName>
    </submittedName>
</protein>
<feature type="transmembrane region" description="Helical" evidence="1">
    <location>
        <begin position="49"/>
        <end position="67"/>
    </location>
</feature>
<sequence>MHYSRDNGVSKYCVGVDCSGLITICWGVAKRLYTKTITEIASSLDSMDSLLTGSYFFMQFYLIVYSMRISIIAEY</sequence>